<organism evidence="2 3">
    <name type="scientific">Temnothorax longispinosus</name>
    <dbReference type="NCBI Taxonomy" id="300112"/>
    <lineage>
        <taxon>Eukaryota</taxon>
        <taxon>Metazoa</taxon>
        <taxon>Ecdysozoa</taxon>
        <taxon>Arthropoda</taxon>
        <taxon>Hexapoda</taxon>
        <taxon>Insecta</taxon>
        <taxon>Pterygota</taxon>
        <taxon>Neoptera</taxon>
        <taxon>Endopterygota</taxon>
        <taxon>Hymenoptera</taxon>
        <taxon>Apocrita</taxon>
        <taxon>Aculeata</taxon>
        <taxon>Formicoidea</taxon>
        <taxon>Formicidae</taxon>
        <taxon>Myrmicinae</taxon>
        <taxon>Temnothorax</taxon>
    </lineage>
</organism>
<evidence type="ECO:0000256" key="1">
    <source>
        <dbReference type="SAM" id="MobiDB-lite"/>
    </source>
</evidence>
<protein>
    <submittedName>
        <fullName evidence="2">Uncharacterized protein</fullName>
    </submittedName>
</protein>
<gene>
    <name evidence="2" type="ORF">DBV15_08838</name>
</gene>
<keyword evidence="3" id="KW-1185">Reference proteome</keyword>
<feature type="region of interest" description="Disordered" evidence="1">
    <location>
        <begin position="83"/>
        <end position="111"/>
    </location>
</feature>
<name>A0A4V6RG19_9HYME</name>
<evidence type="ECO:0000313" key="3">
    <source>
        <dbReference type="Proteomes" id="UP000310200"/>
    </source>
</evidence>
<reference evidence="2 3" key="1">
    <citation type="journal article" date="2019" name="Philos. Trans. R. Soc. Lond., B, Biol. Sci.">
        <title>Ant behaviour and brain gene expression of defending hosts depend on the ecological success of the intruding social parasite.</title>
        <authorList>
            <person name="Kaur R."/>
            <person name="Stoldt M."/>
            <person name="Jongepier E."/>
            <person name="Feldmeyer B."/>
            <person name="Menzel F."/>
            <person name="Bornberg-Bauer E."/>
            <person name="Foitzik S."/>
        </authorList>
    </citation>
    <scope>NUCLEOTIDE SEQUENCE [LARGE SCALE GENOMIC DNA]</scope>
    <source>
        <tissue evidence="2">Whole body</tissue>
    </source>
</reference>
<comment type="caution">
    <text evidence="2">The sequence shown here is derived from an EMBL/GenBank/DDBJ whole genome shotgun (WGS) entry which is preliminary data.</text>
</comment>
<proteinExistence type="predicted"/>
<dbReference type="Proteomes" id="UP000310200">
    <property type="component" value="Unassembled WGS sequence"/>
</dbReference>
<evidence type="ECO:0000313" key="2">
    <source>
        <dbReference type="EMBL" id="TGZ32994.1"/>
    </source>
</evidence>
<dbReference type="AlphaFoldDB" id="A0A4V6RG19"/>
<sequence>MRDTIVDGRNGDNRGIWKQNDDVLKPGMCFFGQVTVVYDNIKKVSRYKIPFLDRELFGQLKERNQWVQSSLALLKAVAALTGPAPKVDHNGSKYSRRTVTPKRSSSTWTHQ</sequence>
<feature type="compositionally biased region" description="Polar residues" evidence="1">
    <location>
        <begin position="101"/>
        <end position="111"/>
    </location>
</feature>
<accession>A0A4V6RG19</accession>
<dbReference type="EMBL" id="QBLH01003802">
    <property type="protein sequence ID" value="TGZ32994.1"/>
    <property type="molecule type" value="Genomic_DNA"/>
</dbReference>